<keyword evidence="1" id="KW-0479">Metal-binding</keyword>
<dbReference type="Proteomes" id="UP000634136">
    <property type="component" value="Unassembled WGS sequence"/>
</dbReference>
<name>A0A834TIG7_9FABA</name>
<dbReference type="Gene3D" id="2.60.120.330">
    <property type="entry name" value="B-lactam Antibiotic, Isopenicillin N Synthase, Chain"/>
    <property type="match status" value="1"/>
</dbReference>
<keyword evidence="6" id="KW-1185">Reference proteome</keyword>
<feature type="domain" description="Non-haem dioxygenase N-terminal" evidence="4">
    <location>
        <begin position="40"/>
        <end position="146"/>
    </location>
</feature>
<dbReference type="OrthoDB" id="406156at2759"/>
<dbReference type="SUPFAM" id="SSF51197">
    <property type="entry name" value="Clavaminate synthase-like"/>
    <property type="match status" value="1"/>
</dbReference>
<dbReference type="AlphaFoldDB" id="A0A834TIG7"/>
<comment type="caution">
    <text evidence="5">The sequence shown here is derived from an EMBL/GenBank/DDBJ whole genome shotgun (WGS) entry which is preliminary data.</text>
</comment>
<reference evidence="5" key="1">
    <citation type="submission" date="2020-09" db="EMBL/GenBank/DDBJ databases">
        <title>Genome-Enabled Discovery of Anthraquinone Biosynthesis in Senna tora.</title>
        <authorList>
            <person name="Kang S.-H."/>
            <person name="Pandey R.P."/>
            <person name="Lee C.-M."/>
            <person name="Sim J.-S."/>
            <person name="Jeong J.-T."/>
            <person name="Choi B.-S."/>
            <person name="Jung M."/>
            <person name="Ginzburg D."/>
            <person name="Zhao K."/>
            <person name="Won S.Y."/>
            <person name="Oh T.-J."/>
            <person name="Yu Y."/>
            <person name="Kim N.-H."/>
            <person name="Lee O.R."/>
            <person name="Lee T.-H."/>
            <person name="Bashyal P."/>
            <person name="Kim T.-S."/>
            <person name="Lee W.-H."/>
            <person name="Kawkins C."/>
            <person name="Kim C.-K."/>
            <person name="Kim J.S."/>
            <person name="Ahn B.O."/>
            <person name="Rhee S.Y."/>
            <person name="Sohng J.K."/>
        </authorList>
    </citation>
    <scope>NUCLEOTIDE SEQUENCE</scope>
    <source>
        <tissue evidence="5">Leaf</tissue>
    </source>
</reference>
<accession>A0A834TIG7</accession>
<dbReference type="InterPro" id="IPR050295">
    <property type="entry name" value="Plant_2OG-oxidoreductases"/>
</dbReference>
<organism evidence="5 6">
    <name type="scientific">Senna tora</name>
    <dbReference type="NCBI Taxonomy" id="362788"/>
    <lineage>
        <taxon>Eukaryota</taxon>
        <taxon>Viridiplantae</taxon>
        <taxon>Streptophyta</taxon>
        <taxon>Embryophyta</taxon>
        <taxon>Tracheophyta</taxon>
        <taxon>Spermatophyta</taxon>
        <taxon>Magnoliopsida</taxon>
        <taxon>eudicotyledons</taxon>
        <taxon>Gunneridae</taxon>
        <taxon>Pentapetalae</taxon>
        <taxon>rosids</taxon>
        <taxon>fabids</taxon>
        <taxon>Fabales</taxon>
        <taxon>Fabaceae</taxon>
        <taxon>Caesalpinioideae</taxon>
        <taxon>Cassia clade</taxon>
        <taxon>Senna</taxon>
    </lineage>
</organism>
<sequence>MDKKLISSWYNAHSSVPSSYVQPPECRPGNIIAVATDETIPVVDFGVHDRVDLVKHILKASEEYGFFQVINHGVCKELMEETMKVLKEFHGMSEEEKVNECSKDPNRSCRIYTSSENFKKDAIHYWKDSLTHTCPPSEEHIHFWPQKPTNYR</sequence>
<keyword evidence="5" id="KW-0560">Oxidoreductase</keyword>
<evidence type="ECO:0000256" key="2">
    <source>
        <dbReference type="ARBA" id="ARBA00022896"/>
    </source>
</evidence>
<gene>
    <name evidence="5" type="ORF">G2W53_027830</name>
</gene>
<dbReference type="InterPro" id="IPR027443">
    <property type="entry name" value="IPNS-like_sf"/>
</dbReference>
<evidence type="ECO:0000259" key="4">
    <source>
        <dbReference type="Pfam" id="PF14226"/>
    </source>
</evidence>
<evidence type="ECO:0000256" key="3">
    <source>
        <dbReference type="ARBA" id="ARBA00023004"/>
    </source>
</evidence>
<dbReference type="Pfam" id="PF14226">
    <property type="entry name" value="DIOX_N"/>
    <property type="match status" value="1"/>
</dbReference>
<keyword evidence="2" id="KW-0847">Vitamin C</keyword>
<keyword evidence="3" id="KW-0408">Iron</keyword>
<evidence type="ECO:0000256" key="1">
    <source>
        <dbReference type="ARBA" id="ARBA00022723"/>
    </source>
</evidence>
<dbReference type="GO" id="GO:0031418">
    <property type="term" value="F:L-ascorbic acid binding"/>
    <property type="evidence" value="ECO:0007669"/>
    <property type="project" value="UniProtKB-KW"/>
</dbReference>
<proteinExistence type="predicted"/>
<dbReference type="EMBL" id="JAAIUW010000008">
    <property type="protein sequence ID" value="KAF7822375.1"/>
    <property type="molecule type" value="Genomic_DNA"/>
</dbReference>
<dbReference type="GO" id="GO:0051213">
    <property type="term" value="F:dioxygenase activity"/>
    <property type="evidence" value="ECO:0007669"/>
    <property type="project" value="UniProtKB-KW"/>
</dbReference>
<keyword evidence="5" id="KW-0223">Dioxygenase</keyword>
<dbReference type="InterPro" id="IPR026992">
    <property type="entry name" value="DIOX_N"/>
</dbReference>
<dbReference type="GO" id="GO:0046872">
    <property type="term" value="F:metal ion binding"/>
    <property type="evidence" value="ECO:0007669"/>
    <property type="project" value="UniProtKB-KW"/>
</dbReference>
<evidence type="ECO:0000313" key="5">
    <source>
        <dbReference type="EMBL" id="KAF7822375.1"/>
    </source>
</evidence>
<evidence type="ECO:0000313" key="6">
    <source>
        <dbReference type="Proteomes" id="UP000634136"/>
    </source>
</evidence>
<protein>
    <submittedName>
        <fullName evidence="5">Hyoscyamine 6-dioxygenase</fullName>
    </submittedName>
</protein>
<dbReference type="PANTHER" id="PTHR47991">
    <property type="entry name" value="OXOGLUTARATE/IRON-DEPENDENT DIOXYGENASE"/>
    <property type="match status" value="1"/>
</dbReference>